<evidence type="ECO:0000313" key="3">
    <source>
        <dbReference type="EMBL" id="UXX84312.1"/>
    </source>
</evidence>
<dbReference type="Gene3D" id="3.50.50.60">
    <property type="entry name" value="FAD/NAD(P)-binding domain"/>
    <property type="match status" value="1"/>
</dbReference>
<dbReference type="Pfam" id="PF01266">
    <property type="entry name" value="DAO"/>
    <property type="match status" value="1"/>
</dbReference>
<gene>
    <name evidence="3" type="ORF">N7U68_06615</name>
</gene>
<dbReference type="SUPFAM" id="SSF51905">
    <property type="entry name" value="FAD/NAD(P)-binding domain"/>
    <property type="match status" value="1"/>
</dbReference>
<name>A0ABY6DDT0_9RHOB</name>
<sequence length="369" mass="38554">MSSADVIIIGGGIAGTSAGAEIAADASVLLLEAEPHLGYHSTGRSAAIFIRNYGNATLRALNALAVPVLENPAGIADETLLSPRGELLLASEAEMGALESYAAGAEGLDRLTAAEAVALVPILREDRITAAIYENDAQGIDVDRMLQGYARLLRSRGGRVVTDAPVTGLTRSGGLWQVTAGSDVHTAPIVINAAGAWAGQMGQLAGAVPITLTPKRRSAALLPAPDGYETERWPLFGSVAETWYAKPDAGRLMVSPADADAVEPHDAWPDDMVLAEGLHRYECAVTVPVTRVERSWAGLRTFAPDATPVVGLDRRAEGFFWLAGQGGYGVQTAPALSQIAAGLLRGEPSVGPDLLRALSPERFEGTVHP</sequence>
<keyword evidence="1" id="KW-0560">Oxidoreductase</keyword>
<keyword evidence="4" id="KW-1185">Reference proteome</keyword>
<dbReference type="Gene3D" id="3.30.9.10">
    <property type="entry name" value="D-Amino Acid Oxidase, subunit A, domain 2"/>
    <property type="match status" value="1"/>
</dbReference>
<dbReference type="RefSeq" id="WP_263048633.1">
    <property type="nucleotide sequence ID" value="NZ_CP106738.1"/>
</dbReference>
<dbReference type="InterPro" id="IPR006076">
    <property type="entry name" value="FAD-dep_OxRdtase"/>
</dbReference>
<proteinExistence type="predicted"/>
<evidence type="ECO:0000256" key="1">
    <source>
        <dbReference type="ARBA" id="ARBA00023002"/>
    </source>
</evidence>
<dbReference type="PANTHER" id="PTHR13847">
    <property type="entry name" value="SARCOSINE DEHYDROGENASE-RELATED"/>
    <property type="match status" value="1"/>
</dbReference>
<evidence type="ECO:0000259" key="2">
    <source>
        <dbReference type="Pfam" id="PF01266"/>
    </source>
</evidence>
<protein>
    <submittedName>
        <fullName evidence="3">FAD-binding oxidoreductase</fullName>
    </submittedName>
</protein>
<organism evidence="3 4">
    <name type="scientific">Roseovarius pelagicus</name>
    <dbReference type="NCBI Taxonomy" id="2980108"/>
    <lineage>
        <taxon>Bacteria</taxon>
        <taxon>Pseudomonadati</taxon>
        <taxon>Pseudomonadota</taxon>
        <taxon>Alphaproteobacteria</taxon>
        <taxon>Rhodobacterales</taxon>
        <taxon>Roseobacteraceae</taxon>
        <taxon>Roseovarius</taxon>
    </lineage>
</organism>
<accession>A0ABY6DDT0</accession>
<dbReference type="PANTHER" id="PTHR13847:SF287">
    <property type="entry name" value="FAD-DEPENDENT OXIDOREDUCTASE DOMAIN-CONTAINING PROTEIN 1"/>
    <property type="match status" value="1"/>
</dbReference>
<dbReference type="Proteomes" id="UP001064087">
    <property type="component" value="Chromosome"/>
</dbReference>
<evidence type="ECO:0000313" key="4">
    <source>
        <dbReference type="Proteomes" id="UP001064087"/>
    </source>
</evidence>
<reference evidence="3" key="1">
    <citation type="submission" date="2022-10" db="EMBL/GenBank/DDBJ databases">
        <title>Roseovarius pelagicus sp. nov., isolated from Arctic seawater.</title>
        <authorList>
            <person name="Hong Y.W."/>
            <person name="Hwang C.Y."/>
        </authorList>
    </citation>
    <scope>NUCLEOTIDE SEQUENCE</scope>
    <source>
        <strain evidence="3">HL-MP18</strain>
    </source>
</reference>
<dbReference type="EMBL" id="CP106738">
    <property type="protein sequence ID" value="UXX84312.1"/>
    <property type="molecule type" value="Genomic_DNA"/>
</dbReference>
<dbReference type="InterPro" id="IPR036188">
    <property type="entry name" value="FAD/NAD-bd_sf"/>
</dbReference>
<feature type="domain" description="FAD dependent oxidoreductase" evidence="2">
    <location>
        <begin position="5"/>
        <end position="341"/>
    </location>
</feature>